<name>A0AAV7CJZ5_ENGPU</name>
<gene>
    <name evidence="2" type="ORF">GDO81_004669</name>
</gene>
<evidence type="ECO:0000313" key="3">
    <source>
        <dbReference type="Proteomes" id="UP000824782"/>
    </source>
</evidence>
<dbReference type="EMBL" id="WNYA01000002">
    <property type="protein sequence ID" value="KAG8584573.1"/>
    <property type="molecule type" value="Genomic_DNA"/>
</dbReference>
<organism evidence="2 3">
    <name type="scientific">Engystomops pustulosus</name>
    <name type="common">Tungara frog</name>
    <name type="synonym">Physalaemus pustulosus</name>
    <dbReference type="NCBI Taxonomy" id="76066"/>
    <lineage>
        <taxon>Eukaryota</taxon>
        <taxon>Metazoa</taxon>
        <taxon>Chordata</taxon>
        <taxon>Craniata</taxon>
        <taxon>Vertebrata</taxon>
        <taxon>Euteleostomi</taxon>
        <taxon>Amphibia</taxon>
        <taxon>Batrachia</taxon>
        <taxon>Anura</taxon>
        <taxon>Neobatrachia</taxon>
        <taxon>Hyloidea</taxon>
        <taxon>Leptodactylidae</taxon>
        <taxon>Leiuperinae</taxon>
        <taxon>Engystomops</taxon>
    </lineage>
</organism>
<dbReference type="AlphaFoldDB" id="A0AAV7CJZ5"/>
<feature type="region of interest" description="Disordered" evidence="1">
    <location>
        <begin position="90"/>
        <end position="125"/>
    </location>
</feature>
<sequence>MCMRLHEDPLLQILSGTMKYAGKTCHKLNCIYFHFRSCMRACFLQDKLYFLVAAILFTCRVLESWKTQLPDSGLKGQKGDSREGDFCVRGEAQQGDPPCAAGTKDKFSSSHLVVPRQKKKKEKSSIQRRVTCELLE</sequence>
<proteinExistence type="predicted"/>
<dbReference type="Proteomes" id="UP000824782">
    <property type="component" value="Unassembled WGS sequence"/>
</dbReference>
<comment type="caution">
    <text evidence="2">The sequence shown here is derived from an EMBL/GenBank/DDBJ whole genome shotgun (WGS) entry which is preliminary data.</text>
</comment>
<accession>A0AAV7CJZ5</accession>
<protein>
    <submittedName>
        <fullName evidence="2">Uncharacterized protein</fullName>
    </submittedName>
</protein>
<keyword evidence="3" id="KW-1185">Reference proteome</keyword>
<reference evidence="2" key="1">
    <citation type="thesis" date="2020" institute="ProQuest LLC" country="789 East Eisenhower Parkway, Ann Arbor, MI, USA">
        <title>Comparative Genomics and Chromosome Evolution.</title>
        <authorList>
            <person name="Mudd A.B."/>
        </authorList>
    </citation>
    <scope>NUCLEOTIDE SEQUENCE</scope>
    <source>
        <strain evidence="2">237g6f4</strain>
        <tissue evidence="2">Blood</tissue>
    </source>
</reference>
<evidence type="ECO:0000256" key="1">
    <source>
        <dbReference type="SAM" id="MobiDB-lite"/>
    </source>
</evidence>
<evidence type="ECO:0000313" key="2">
    <source>
        <dbReference type="EMBL" id="KAG8584573.1"/>
    </source>
</evidence>